<keyword evidence="8" id="KW-0812">Transmembrane</keyword>
<feature type="transmembrane region" description="Helical" evidence="8">
    <location>
        <begin position="254"/>
        <end position="277"/>
    </location>
</feature>
<proteinExistence type="inferred from homology"/>
<evidence type="ECO:0000256" key="7">
    <source>
        <dbReference type="SAM" id="MobiDB-lite"/>
    </source>
</evidence>
<evidence type="ECO:0000256" key="3">
    <source>
        <dbReference type="ARBA" id="ARBA00022729"/>
    </source>
</evidence>
<keyword evidence="2" id="KW-0285">Flavoprotein</keyword>
<dbReference type="SUPFAM" id="SSF51905">
    <property type="entry name" value="FAD/NAD(P)-binding domain"/>
    <property type="match status" value="1"/>
</dbReference>
<keyword evidence="4" id="KW-0274">FAD</keyword>
<feature type="compositionally biased region" description="Basic residues" evidence="7">
    <location>
        <begin position="1"/>
        <end position="18"/>
    </location>
</feature>
<keyword evidence="3" id="KW-0732">Signal</keyword>
<evidence type="ECO:0000256" key="1">
    <source>
        <dbReference type="ARBA" id="ARBA00005855"/>
    </source>
</evidence>
<evidence type="ECO:0000256" key="4">
    <source>
        <dbReference type="ARBA" id="ARBA00022827"/>
    </source>
</evidence>
<feature type="compositionally biased region" description="Acidic residues" evidence="7">
    <location>
        <begin position="91"/>
        <end position="105"/>
    </location>
</feature>
<evidence type="ECO:0000256" key="8">
    <source>
        <dbReference type="SAM" id="Phobius"/>
    </source>
</evidence>
<feature type="region of interest" description="Disordered" evidence="7">
    <location>
        <begin position="646"/>
        <end position="684"/>
    </location>
</feature>
<dbReference type="PANTHER" id="PTHR46091:SF3">
    <property type="entry name" value="AMINE OXIDASE DOMAIN-CONTAINING PROTEIN"/>
    <property type="match status" value="1"/>
</dbReference>
<reference evidence="9 10" key="1">
    <citation type="submission" date="2024-10" db="EMBL/GenBank/DDBJ databases">
        <title>Updated reference genomes for cyclostephanoid diatoms.</title>
        <authorList>
            <person name="Roberts W.R."/>
            <person name="Alverson A.J."/>
        </authorList>
    </citation>
    <scope>NUCLEOTIDE SEQUENCE [LARGE SCALE GENOMIC DNA]</scope>
    <source>
        <strain evidence="9 10">AJA232-27</strain>
    </source>
</reference>
<dbReference type="InterPro" id="IPR036188">
    <property type="entry name" value="FAD/NAD-bd_sf"/>
</dbReference>
<feature type="region of interest" description="Disordered" evidence="7">
    <location>
        <begin position="1"/>
        <end position="29"/>
    </location>
</feature>
<gene>
    <name evidence="9" type="ORF">ACHAWU_005507</name>
</gene>
<comment type="similarity">
    <text evidence="1">Belongs to the carotenoid/retinoid oxidoreductase family. CrtISO subfamily.</text>
</comment>
<keyword evidence="5" id="KW-0521">NADP</keyword>
<keyword evidence="8" id="KW-0472">Membrane</keyword>
<protein>
    <submittedName>
        <fullName evidence="9">Uncharacterized protein</fullName>
    </submittedName>
</protein>
<keyword evidence="10" id="KW-1185">Reference proteome</keyword>
<name>A0ABD3N0C1_9STRA</name>
<evidence type="ECO:0000313" key="9">
    <source>
        <dbReference type="EMBL" id="KAL3769555.1"/>
    </source>
</evidence>
<feature type="compositionally biased region" description="Low complexity" evidence="7">
    <location>
        <begin position="664"/>
        <end position="677"/>
    </location>
</feature>
<evidence type="ECO:0000256" key="6">
    <source>
        <dbReference type="ARBA" id="ARBA00023027"/>
    </source>
</evidence>
<evidence type="ECO:0000313" key="10">
    <source>
        <dbReference type="Proteomes" id="UP001530293"/>
    </source>
</evidence>
<sequence length="1062" mass="115312">MRMGRPTKPRKSSYRKHKSAVDSTTTPLPKFSSPTMIVGQISSNLIESIYAPTLYDLAVASVEKYADALLEYEEQLRLASIGMAGSSDADATPDADDDDDAEDDETYKSVEGEEAELDLDGNIIVDKISVVDIKNDNIPLPPPPSSHRLFTTQHDIDELSTLLRETSSHFSTPSNSWKVHANAAKFERLLDEKYGKFRPFIESHPNVELFIKTVQRKYAMGAFSPIRKGNAPINKTTAIMVLFMMHRNNVQWELLVLVATFCLVGLQPWALVTLVAVGKMEMERRKGRRVHGMPKKLKVCEPYYARGAVDTKDVTEEEESEEEERAKKYAILAKPVGTKFNPADLSLRDEKYDVLLLGSGVETLYPAALLARAGRKVCVLSPMEDVSECVVMEKKATKDGGMFANVPFDIKGMNIAHLSKQQTMLAPALVTNTDTQGGIRFARIGSPCDGYAHSILSVPGLGTDKITTEPIPIVINAEGPLALAEYCANYLGDGFPYIDSEGNDDGNNSTSLGYIKACQQINAGSGDYFLSKLFASTGSSESNVYQQASIRPVSAFLNKCLPLNTHVRSLMAAIGMPNENLSPDNTSMAAHVSHLCAMLCEEGMAYPIGGPRALCHALTSVIEQCDGRVVSGVSLQELLFEKLPAMPMKENETKGHEEKKQKGSDTAASASSTETNSGPKPRCRGVRLQNGCEITVSDGGGAVLSTLGFIPTCLHLLPSDIRTAHGVPSGLPAVSERRPIMKVLVGLKGTKEELDLTGADWYRLPNATLPRDELDPLTGQVKFGTIGVDESNYEAGRVQTDGDDAIEGEALELSTAQGQSGRRKKHDTAPTSASSSTSKKSHRSKFTSGESWMKISFPSAKDPSWQDRYGSVSTCVITIEADDDFVRMFDTKPKIYSILKQGLSPSSPGEMERLGDRVLKDLVETFPQLEGNIKDVEIRGPYRSGLVQNPARYAIKGNRPEMPYPGLFIGGADLTVADSTSGAIVGGWLAANAIFGYSLVDQLYLEKNITSDLNRFLEEPSLATQRNGVIVDDLAVPFKEVGVDGKSVDDGATNAAESTKEG</sequence>
<evidence type="ECO:0000256" key="5">
    <source>
        <dbReference type="ARBA" id="ARBA00022857"/>
    </source>
</evidence>
<dbReference type="AlphaFoldDB" id="A0ABD3N0C1"/>
<dbReference type="InterPro" id="IPR052206">
    <property type="entry name" value="Retinol_saturase"/>
</dbReference>
<keyword evidence="6" id="KW-0520">NAD</keyword>
<dbReference type="Proteomes" id="UP001530293">
    <property type="component" value="Unassembled WGS sequence"/>
</dbReference>
<accession>A0ABD3N0C1</accession>
<dbReference type="EMBL" id="JALLBG020000054">
    <property type="protein sequence ID" value="KAL3769555.1"/>
    <property type="molecule type" value="Genomic_DNA"/>
</dbReference>
<feature type="compositionally biased region" description="Basic and acidic residues" evidence="7">
    <location>
        <begin position="649"/>
        <end position="663"/>
    </location>
</feature>
<dbReference type="PANTHER" id="PTHR46091">
    <property type="entry name" value="BLR7054 PROTEIN"/>
    <property type="match status" value="1"/>
</dbReference>
<feature type="region of interest" description="Disordered" evidence="7">
    <location>
        <begin position="814"/>
        <end position="847"/>
    </location>
</feature>
<organism evidence="9 10">
    <name type="scientific">Discostella pseudostelligera</name>
    <dbReference type="NCBI Taxonomy" id="259834"/>
    <lineage>
        <taxon>Eukaryota</taxon>
        <taxon>Sar</taxon>
        <taxon>Stramenopiles</taxon>
        <taxon>Ochrophyta</taxon>
        <taxon>Bacillariophyta</taxon>
        <taxon>Coscinodiscophyceae</taxon>
        <taxon>Thalassiosirophycidae</taxon>
        <taxon>Stephanodiscales</taxon>
        <taxon>Stephanodiscaceae</taxon>
        <taxon>Discostella</taxon>
    </lineage>
</organism>
<feature type="region of interest" description="Disordered" evidence="7">
    <location>
        <begin position="85"/>
        <end position="111"/>
    </location>
</feature>
<comment type="caution">
    <text evidence="9">The sequence shown here is derived from an EMBL/GenBank/DDBJ whole genome shotgun (WGS) entry which is preliminary data.</text>
</comment>
<keyword evidence="8" id="KW-1133">Transmembrane helix</keyword>
<evidence type="ECO:0000256" key="2">
    <source>
        <dbReference type="ARBA" id="ARBA00022630"/>
    </source>
</evidence>